<dbReference type="EMBL" id="BAABDO010000164">
    <property type="protein sequence ID" value="GAA4157986.1"/>
    <property type="molecule type" value="Genomic_DNA"/>
</dbReference>
<protein>
    <submittedName>
        <fullName evidence="1">Uncharacterized protein</fullName>
    </submittedName>
</protein>
<comment type="caution">
    <text evidence="1">The sequence shown here is derived from an EMBL/GenBank/DDBJ whole genome shotgun (WGS) entry which is preliminary data.</text>
</comment>
<proteinExistence type="predicted"/>
<accession>A0ABP7ZHS2</accession>
<evidence type="ECO:0000313" key="1">
    <source>
        <dbReference type="EMBL" id="GAA4157986.1"/>
    </source>
</evidence>
<gene>
    <name evidence="1" type="ORF">GCM10022416_59780</name>
</gene>
<keyword evidence="2" id="KW-1185">Reference proteome</keyword>
<name>A0ABP7ZHS2_9ACTN</name>
<organism evidence="1 2">
    <name type="scientific">Actinomadura keratinilytica</name>
    <dbReference type="NCBI Taxonomy" id="547461"/>
    <lineage>
        <taxon>Bacteria</taxon>
        <taxon>Bacillati</taxon>
        <taxon>Actinomycetota</taxon>
        <taxon>Actinomycetes</taxon>
        <taxon>Streptosporangiales</taxon>
        <taxon>Thermomonosporaceae</taxon>
        <taxon>Actinomadura</taxon>
    </lineage>
</organism>
<reference evidence="2" key="1">
    <citation type="journal article" date="2019" name="Int. J. Syst. Evol. Microbiol.">
        <title>The Global Catalogue of Microorganisms (GCM) 10K type strain sequencing project: providing services to taxonomists for standard genome sequencing and annotation.</title>
        <authorList>
            <consortium name="The Broad Institute Genomics Platform"/>
            <consortium name="The Broad Institute Genome Sequencing Center for Infectious Disease"/>
            <person name="Wu L."/>
            <person name="Ma J."/>
        </authorList>
    </citation>
    <scope>NUCLEOTIDE SEQUENCE [LARGE SCALE GENOMIC DNA]</scope>
    <source>
        <strain evidence="2">JCM 17316</strain>
    </source>
</reference>
<dbReference type="RefSeq" id="WP_345025121.1">
    <property type="nucleotide sequence ID" value="NZ_BAABDO010000164.1"/>
</dbReference>
<dbReference type="Proteomes" id="UP001500266">
    <property type="component" value="Unassembled WGS sequence"/>
</dbReference>
<sequence length="81" mass="8831">MSTFWQNGAATDTSCEPCDLHPADIDLLPRDGRRHLGVLEQVMRRQWDPVHGNPPDEVIAAIGCPLSRGALGGLRLLCDVV</sequence>
<evidence type="ECO:0000313" key="2">
    <source>
        <dbReference type="Proteomes" id="UP001500266"/>
    </source>
</evidence>